<sequence length="813" mass="91312">MADKSSKYILWYKDISAGDLALVGGKNASLGEMFGKLKIKNEKLKIRKEAINIPDGFALTTNAYWYFLKFNKIKERLKEIFGEFNPESIKSLKTTGREARNFFLKAKFPKDLEGEIIRDYGELSKKCEPGNGEVAVRSSGVAEDQPKTSFAGQFETFLNVSGKENLLKAIKECLASSFSDRAIAYREQKKVPHLKFALSVGVQKMVRSDLASSGVMFTLDTETGFQNVVLINSIFGVGEMLVKGEVTPDEFYVFKPSLREGYKSIILKNLGRKTKKYIYNHGKGLKEINIPKEQQARFSISEEEVLTLAGWACQIEEHYGKPQDIEWAKDGKTGQLFIVQSRPETVFTPQKISTYEEYQIKNSSKPILTGIAVGNKIGRGKVRLITDISNIAQFKKGEVLVTRMTNPDWVPLMRIAAAIITDEGGKTAHAAIVSRELGIPAIVGTERGTRVLKNGELVTVDCASGSKGKIFSGKVPFKIKKYDLKKLPDLKTKIMVNIGMPDIAFKTSFLPNDGVGLARMEFILAERIRIHPLALYHYEKIRDKKLKVEIDKLTVGYKDKKQYFVDKLAEGISQVAAAFYPKPVIVRLSDFKTNEYASLVGGGLFEPKESNPMLGWRGASRYYDEKFKPAFNMECQALKRARKVFGLKNIWLMIPFCRTVEEGEKVLDLMAKNGLKRGEDGLKVIVMCEIPSNVILADKFLEIFDGYSIGSNDLTQLTLGLDRDSAVLSKIGDERNEAVKEMLKRVIKICRQKNKYCGICGQAPSDYPEFAEFLVKEGIESISLNPDTVIKTILNLSKFEVYHNFNKNLKSHL</sequence>
<gene>
    <name evidence="19" type="ORF">COT33_00630</name>
</gene>
<evidence type="ECO:0000256" key="1">
    <source>
        <dbReference type="ARBA" id="ARBA00001946"/>
    </source>
</evidence>
<dbReference type="GO" id="GO:0046872">
    <property type="term" value="F:metal ion binding"/>
    <property type="evidence" value="ECO:0007669"/>
    <property type="project" value="UniProtKB-KW"/>
</dbReference>
<dbReference type="FunFam" id="3.30.470.20:FF:000017">
    <property type="entry name" value="Phosphoenolpyruvate synthase"/>
    <property type="match status" value="1"/>
</dbReference>
<dbReference type="PROSITE" id="PS00370">
    <property type="entry name" value="PEP_ENZYMES_PHOS_SITE"/>
    <property type="match status" value="1"/>
</dbReference>
<evidence type="ECO:0000256" key="12">
    <source>
        <dbReference type="ARBA" id="ARBA00022842"/>
    </source>
</evidence>
<keyword evidence="10 15" id="KW-0418">Kinase</keyword>
<dbReference type="Gene3D" id="3.30.470.20">
    <property type="entry name" value="ATP-grasp fold, B domain"/>
    <property type="match status" value="1"/>
</dbReference>
<dbReference type="PANTHER" id="PTHR43030">
    <property type="entry name" value="PHOSPHOENOLPYRUVATE SYNTHASE"/>
    <property type="match status" value="1"/>
</dbReference>
<evidence type="ECO:0000256" key="4">
    <source>
        <dbReference type="ARBA" id="ARBA00007837"/>
    </source>
</evidence>
<dbReference type="SUPFAM" id="SSF52009">
    <property type="entry name" value="Phosphohistidine domain"/>
    <property type="match status" value="1"/>
</dbReference>
<organism evidence="19 20">
    <name type="scientific">Candidatus Nealsonbacteria bacterium CG08_land_8_20_14_0_20_38_20</name>
    <dbReference type="NCBI Taxonomy" id="1974705"/>
    <lineage>
        <taxon>Bacteria</taxon>
        <taxon>Candidatus Nealsoniibacteriota</taxon>
    </lineage>
</organism>
<keyword evidence="9 15" id="KW-0547">Nucleotide-binding</keyword>
<comment type="caution">
    <text evidence="19">The sequence shown here is derived from an EMBL/GenBank/DDBJ whole genome shotgun (WGS) entry which is preliminary data.</text>
</comment>
<dbReference type="Proteomes" id="UP000230088">
    <property type="component" value="Unassembled WGS sequence"/>
</dbReference>
<dbReference type="InterPro" id="IPR013815">
    <property type="entry name" value="ATP_grasp_subdomain_1"/>
</dbReference>
<evidence type="ECO:0000256" key="6">
    <source>
        <dbReference type="ARBA" id="ARBA00021623"/>
    </source>
</evidence>
<dbReference type="InterPro" id="IPR000121">
    <property type="entry name" value="PEP_util_C"/>
</dbReference>
<evidence type="ECO:0000256" key="11">
    <source>
        <dbReference type="ARBA" id="ARBA00022840"/>
    </source>
</evidence>
<dbReference type="AlphaFoldDB" id="A0A2H0YPL2"/>
<protein>
    <recommendedName>
        <fullName evidence="6 15">Phosphoenolpyruvate synthase</fullName>
        <shortName evidence="15">PEP synthase</shortName>
        <ecNumber evidence="5 15">2.7.9.2</ecNumber>
    </recommendedName>
    <alternativeName>
        <fullName evidence="13 15">Pyruvate, water dikinase</fullName>
    </alternativeName>
</protein>
<dbReference type="PIRSF" id="PIRSF000854">
    <property type="entry name" value="PEP_synthase"/>
    <property type="match status" value="1"/>
</dbReference>
<reference evidence="20" key="1">
    <citation type="submission" date="2017-09" db="EMBL/GenBank/DDBJ databases">
        <title>Depth-based differentiation of microbial function through sediment-hosted aquifers and enrichment of novel symbionts in the deep terrestrial subsurface.</title>
        <authorList>
            <person name="Probst A.J."/>
            <person name="Ladd B."/>
            <person name="Jarett J.K."/>
            <person name="Geller-Mcgrath D.E."/>
            <person name="Sieber C.M.K."/>
            <person name="Emerson J.B."/>
            <person name="Anantharaman K."/>
            <person name="Thomas B.C."/>
            <person name="Malmstrom R."/>
            <person name="Stieglmeier M."/>
            <person name="Klingl A."/>
            <person name="Woyke T."/>
            <person name="Ryan C.M."/>
            <person name="Banfield J.F."/>
        </authorList>
    </citation>
    <scope>NUCLEOTIDE SEQUENCE [LARGE SCALE GENOMIC DNA]</scope>
</reference>
<comment type="cofactor">
    <cofactor evidence="1 15">
        <name>Mg(2+)</name>
        <dbReference type="ChEBI" id="CHEBI:18420"/>
    </cofactor>
</comment>
<dbReference type="Gene3D" id="3.20.20.60">
    <property type="entry name" value="Phosphoenolpyruvate-binding domains"/>
    <property type="match status" value="1"/>
</dbReference>
<feature type="domain" description="Pyruvate phosphate dikinase AMP/ATP-binding" evidence="17">
    <location>
        <begin position="21"/>
        <end position="351"/>
    </location>
</feature>
<dbReference type="InterPro" id="IPR018274">
    <property type="entry name" value="PEP_util_AS"/>
</dbReference>
<dbReference type="FunFam" id="3.30.1490.20:FF:000010">
    <property type="entry name" value="Phosphoenolpyruvate synthase"/>
    <property type="match status" value="1"/>
</dbReference>
<comment type="pathway">
    <text evidence="3 15">Carbohydrate biosynthesis; gluconeogenesis.</text>
</comment>
<evidence type="ECO:0000259" key="18">
    <source>
        <dbReference type="Pfam" id="PF02896"/>
    </source>
</evidence>
<dbReference type="GO" id="GO:0006094">
    <property type="term" value="P:gluconeogenesis"/>
    <property type="evidence" value="ECO:0007669"/>
    <property type="project" value="UniProtKB-UniPathway"/>
</dbReference>
<dbReference type="InterPro" id="IPR040442">
    <property type="entry name" value="Pyrv_kinase-like_dom_sf"/>
</dbReference>
<dbReference type="NCBIfam" id="TIGR01418">
    <property type="entry name" value="PEP_synth"/>
    <property type="match status" value="1"/>
</dbReference>
<keyword evidence="11 15" id="KW-0067">ATP-binding</keyword>
<proteinExistence type="inferred from homology"/>
<dbReference type="SUPFAM" id="SSF51621">
    <property type="entry name" value="Phosphoenolpyruvate/pyruvate domain"/>
    <property type="match status" value="1"/>
</dbReference>
<evidence type="ECO:0000256" key="15">
    <source>
        <dbReference type="PIRNR" id="PIRNR000854"/>
    </source>
</evidence>
<evidence type="ECO:0000256" key="7">
    <source>
        <dbReference type="ARBA" id="ARBA00022679"/>
    </source>
</evidence>
<comment type="function">
    <text evidence="2 15">Catalyzes the phosphorylation of pyruvate to phosphoenolpyruvate.</text>
</comment>
<evidence type="ECO:0000259" key="17">
    <source>
        <dbReference type="Pfam" id="PF01326"/>
    </source>
</evidence>
<evidence type="ECO:0000256" key="10">
    <source>
        <dbReference type="ARBA" id="ARBA00022777"/>
    </source>
</evidence>
<dbReference type="InterPro" id="IPR036637">
    <property type="entry name" value="Phosphohistidine_dom_sf"/>
</dbReference>
<dbReference type="EC" id="2.7.9.2" evidence="5 15"/>
<evidence type="ECO:0000313" key="20">
    <source>
        <dbReference type="Proteomes" id="UP000230088"/>
    </source>
</evidence>
<dbReference type="InterPro" id="IPR008279">
    <property type="entry name" value="PEP-util_enz_mobile_dom"/>
</dbReference>
<comment type="catalytic activity">
    <reaction evidence="14 15">
        <text>pyruvate + ATP + H2O = phosphoenolpyruvate + AMP + phosphate + 2 H(+)</text>
        <dbReference type="Rhea" id="RHEA:11364"/>
        <dbReference type="ChEBI" id="CHEBI:15361"/>
        <dbReference type="ChEBI" id="CHEBI:15377"/>
        <dbReference type="ChEBI" id="CHEBI:15378"/>
        <dbReference type="ChEBI" id="CHEBI:30616"/>
        <dbReference type="ChEBI" id="CHEBI:43474"/>
        <dbReference type="ChEBI" id="CHEBI:58702"/>
        <dbReference type="ChEBI" id="CHEBI:456215"/>
        <dbReference type="EC" id="2.7.9.2"/>
    </reaction>
</comment>
<comment type="similarity">
    <text evidence="4 15">Belongs to the PEP-utilizing enzyme family.</text>
</comment>
<dbReference type="InterPro" id="IPR015813">
    <property type="entry name" value="Pyrv/PenolPyrv_kinase-like_dom"/>
</dbReference>
<evidence type="ECO:0000256" key="5">
    <source>
        <dbReference type="ARBA" id="ARBA00011996"/>
    </source>
</evidence>
<evidence type="ECO:0000256" key="9">
    <source>
        <dbReference type="ARBA" id="ARBA00022741"/>
    </source>
</evidence>
<dbReference type="Pfam" id="PF01326">
    <property type="entry name" value="PPDK_N"/>
    <property type="match status" value="1"/>
</dbReference>
<keyword evidence="19" id="KW-0670">Pyruvate</keyword>
<dbReference type="Pfam" id="PF00391">
    <property type="entry name" value="PEP-utilizers"/>
    <property type="match status" value="1"/>
</dbReference>
<evidence type="ECO:0000256" key="14">
    <source>
        <dbReference type="ARBA" id="ARBA00047700"/>
    </source>
</evidence>
<dbReference type="SUPFAM" id="SSF56059">
    <property type="entry name" value="Glutathione synthetase ATP-binding domain-like"/>
    <property type="match status" value="1"/>
</dbReference>
<evidence type="ECO:0000256" key="8">
    <source>
        <dbReference type="ARBA" id="ARBA00022723"/>
    </source>
</evidence>
<evidence type="ECO:0000256" key="13">
    <source>
        <dbReference type="ARBA" id="ARBA00033470"/>
    </source>
</evidence>
<dbReference type="Pfam" id="PF02896">
    <property type="entry name" value="PEP-utilizers_C"/>
    <property type="match status" value="1"/>
</dbReference>
<accession>A0A2H0YPL2</accession>
<feature type="domain" description="PEP-utilising enzyme C-terminal" evidence="18">
    <location>
        <begin position="490"/>
        <end position="796"/>
    </location>
</feature>
<evidence type="ECO:0000256" key="3">
    <source>
        <dbReference type="ARBA" id="ARBA00004742"/>
    </source>
</evidence>
<dbReference type="GO" id="GO:0008986">
    <property type="term" value="F:pyruvate, water dikinase activity"/>
    <property type="evidence" value="ECO:0007669"/>
    <property type="project" value="UniProtKB-EC"/>
</dbReference>
<keyword evidence="8 15" id="KW-0479">Metal-binding</keyword>
<dbReference type="UniPathway" id="UPA00138"/>
<dbReference type="NCBIfam" id="NF005057">
    <property type="entry name" value="PRK06464.1"/>
    <property type="match status" value="1"/>
</dbReference>
<keyword evidence="12 15" id="KW-0460">Magnesium</keyword>
<feature type="domain" description="PEP-utilising enzyme mobile" evidence="16">
    <location>
        <begin position="394"/>
        <end position="465"/>
    </location>
</feature>
<dbReference type="Gene3D" id="3.50.30.10">
    <property type="entry name" value="Phosphohistidine domain"/>
    <property type="match status" value="1"/>
</dbReference>
<dbReference type="InterPro" id="IPR006319">
    <property type="entry name" value="PEP_synth"/>
</dbReference>
<keyword evidence="7 15" id="KW-0808">Transferase</keyword>
<evidence type="ECO:0000256" key="2">
    <source>
        <dbReference type="ARBA" id="ARBA00002988"/>
    </source>
</evidence>
<name>A0A2H0YPL2_9BACT</name>
<dbReference type="PANTHER" id="PTHR43030:SF1">
    <property type="entry name" value="PHOSPHOENOLPYRUVATE SYNTHASE"/>
    <property type="match status" value="1"/>
</dbReference>
<dbReference type="Gene3D" id="3.30.1490.20">
    <property type="entry name" value="ATP-grasp fold, A domain"/>
    <property type="match status" value="1"/>
</dbReference>
<evidence type="ECO:0000313" key="19">
    <source>
        <dbReference type="EMBL" id="PIS39703.1"/>
    </source>
</evidence>
<dbReference type="GO" id="GO:0005524">
    <property type="term" value="F:ATP binding"/>
    <property type="evidence" value="ECO:0007669"/>
    <property type="project" value="UniProtKB-KW"/>
</dbReference>
<dbReference type="InterPro" id="IPR002192">
    <property type="entry name" value="PPDK_AMP/ATP-bd"/>
</dbReference>
<evidence type="ECO:0000259" key="16">
    <source>
        <dbReference type="Pfam" id="PF00391"/>
    </source>
</evidence>
<dbReference type="EMBL" id="PEYD01000009">
    <property type="protein sequence ID" value="PIS39703.1"/>
    <property type="molecule type" value="Genomic_DNA"/>
</dbReference>